<dbReference type="PANTHER" id="PTHR11571:SF224">
    <property type="entry name" value="HEMATOPOIETIC PROSTAGLANDIN D SYNTHASE"/>
    <property type="match status" value="1"/>
</dbReference>
<proteinExistence type="predicted"/>
<evidence type="ECO:0000259" key="5">
    <source>
        <dbReference type="PROSITE" id="PS50405"/>
    </source>
</evidence>
<dbReference type="Gene3D" id="3.40.30.10">
    <property type="entry name" value="Glutaredoxin"/>
    <property type="match status" value="1"/>
</dbReference>
<protein>
    <recommendedName>
        <fullName evidence="1">glutathione transferase</fullName>
        <ecNumber evidence="1">2.5.1.18</ecNumber>
    </recommendedName>
</protein>
<evidence type="ECO:0000313" key="6">
    <source>
        <dbReference type="EMBL" id="CAG5080952.1"/>
    </source>
</evidence>
<dbReference type="InterPro" id="IPR036282">
    <property type="entry name" value="Glutathione-S-Trfase_C_sf"/>
</dbReference>
<feature type="domain" description="GST C-terminal" evidence="5">
    <location>
        <begin position="109"/>
        <end position="248"/>
    </location>
</feature>
<name>A0ABN7RR75_OIKDI</name>
<dbReference type="InterPro" id="IPR004045">
    <property type="entry name" value="Glutathione_S-Trfase_N"/>
</dbReference>
<feature type="domain" description="GST N-terminal" evidence="4">
    <location>
        <begin position="1"/>
        <end position="107"/>
    </location>
</feature>
<dbReference type="PROSITE" id="PS50404">
    <property type="entry name" value="GST_NTER"/>
    <property type="match status" value="1"/>
</dbReference>
<dbReference type="InterPro" id="IPR050213">
    <property type="entry name" value="GST_superfamily"/>
</dbReference>
<evidence type="ECO:0000313" key="7">
    <source>
        <dbReference type="Proteomes" id="UP001158576"/>
    </source>
</evidence>
<evidence type="ECO:0000256" key="2">
    <source>
        <dbReference type="ARBA" id="ARBA00022679"/>
    </source>
</evidence>
<evidence type="ECO:0000256" key="3">
    <source>
        <dbReference type="ARBA" id="ARBA00047960"/>
    </source>
</evidence>
<dbReference type="EMBL" id="OU015568">
    <property type="protein sequence ID" value="CAG5080952.1"/>
    <property type="molecule type" value="Genomic_DNA"/>
</dbReference>
<dbReference type="Proteomes" id="UP001158576">
    <property type="component" value="Chromosome PAR"/>
</dbReference>
<organism evidence="6 7">
    <name type="scientific">Oikopleura dioica</name>
    <name type="common">Tunicate</name>
    <dbReference type="NCBI Taxonomy" id="34765"/>
    <lineage>
        <taxon>Eukaryota</taxon>
        <taxon>Metazoa</taxon>
        <taxon>Chordata</taxon>
        <taxon>Tunicata</taxon>
        <taxon>Appendicularia</taxon>
        <taxon>Copelata</taxon>
        <taxon>Oikopleuridae</taxon>
        <taxon>Oikopleura</taxon>
    </lineage>
</organism>
<reference evidence="6 7" key="1">
    <citation type="submission" date="2021-04" db="EMBL/GenBank/DDBJ databases">
        <authorList>
            <person name="Bliznina A."/>
        </authorList>
    </citation>
    <scope>NUCLEOTIDE SEQUENCE [LARGE SCALE GENOMIC DNA]</scope>
</reference>
<dbReference type="SUPFAM" id="SSF52833">
    <property type="entry name" value="Thioredoxin-like"/>
    <property type="match status" value="1"/>
</dbReference>
<dbReference type="EC" id="2.5.1.18" evidence="1"/>
<accession>A0ABN7RR75</accession>
<dbReference type="InterPro" id="IPR040079">
    <property type="entry name" value="Glutathione_S-Trfase"/>
</dbReference>
<dbReference type="InterPro" id="IPR004046">
    <property type="entry name" value="GST_C"/>
</dbReference>
<dbReference type="PANTHER" id="PTHR11571">
    <property type="entry name" value="GLUTATHIONE S-TRANSFERASE"/>
    <property type="match status" value="1"/>
</dbReference>
<sequence length="254" mass="28661">MLTLKYFSLKARGEVPRLILTAGGVPFNNVKYDFTARPPNHPKIAAKVAEYKESPADFTGRQWMENKGDYPFQALPVLENVPELDGAPFPQSRAIVRYCARLANLEGSDEATKIRADIFAESAYQWFEKVWMKYTILVGMDQMSMKSEKKLERMDKLKGMMEGECEDYLESLEKLHVSHCGENSPFFAGKEVTYADFQLLVTFDLMKDMGYEELIAENAPNLARIAKSVAALPQISEYIEENQGVAVVAAGMLF</sequence>
<dbReference type="InterPro" id="IPR036249">
    <property type="entry name" value="Thioredoxin-like_sf"/>
</dbReference>
<keyword evidence="2" id="KW-0808">Transferase</keyword>
<gene>
    <name evidence="6" type="ORF">OKIOD_LOCUS1307</name>
</gene>
<dbReference type="SFLD" id="SFLDS00019">
    <property type="entry name" value="Glutathione_Transferase_(cytos"/>
    <property type="match status" value="1"/>
</dbReference>
<keyword evidence="7" id="KW-1185">Reference proteome</keyword>
<dbReference type="Gene3D" id="1.20.1050.10">
    <property type="match status" value="1"/>
</dbReference>
<comment type="catalytic activity">
    <reaction evidence="3">
        <text>RX + glutathione = an S-substituted glutathione + a halide anion + H(+)</text>
        <dbReference type="Rhea" id="RHEA:16437"/>
        <dbReference type="ChEBI" id="CHEBI:15378"/>
        <dbReference type="ChEBI" id="CHEBI:16042"/>
        <dbReference type="ChEBI" id="CHEBI:17792"/>
        <dbReference type="ChEBI" id="CHEBI:57925"/>
        <dbReference type="ChEBI" id="CHEBI:90779"/>
        <dbReference type="EC" id="2.5.1.18"/>
    </reaction>
</comment>
<evidence type="ECO:0000259" key="4">
    <source>
        <dbReference type="PROSITE" id="PS50404"/>
    </source>
</evidence>
<dbReference type="PROSITE" id="PS50405">
    <property type="entry name" value="GST_CTER"/>
    <property type="match status" value="1"/>
</dbReference>
<evidence type="ECO:0000256" key="1">
    <source>
        <dbReference type="ARBA" id="ARBA00012452"/>
    </source>
</evidence>
<dbReference type="Pfam" id="PF14497">
    <property type="entry name" value="GST_C_3"/>
    <property type="match status" value="1"/>
</dbReference>
<dbReference type="InterPro" id="IPR010987">
    <property type="entry name" value="Glutathione-S-Trfase_C-like"/>
</dbReference>
<dbReference type="SUPFAM" id="SSF47616">
    <property type="entry name" value="GST C-terminal domain-like"/>
    <property type="match status" value="1"/>
</dbReference>